<feature type="coiled-coil region" evidence="1">
    <location>
        <begin position="53"/>
        <end position="87"/>
    </location>
</feature>
<gene>
    <name evidence="3" type="ORF">MVEN_01563500</name>
</gene>
<evidence type="ECO:0000256" key="2">
    <source>
        <dbReference type="SAM" id="MobiDB-lite"/>
    </source>
</evidence>
<evidence type="ECO:0000313" key="3">
    <source>
        <dbReference type="EMBL" id="KAF7345454.1"/>
    </source>
</evidence>
<dbReference type="EMBL" id="JACAZI010000013">
    <property type="protein sequence ID" value="KAF7345454.1"/>
    <property type="molecule type" value="Genomic_DNA"/>
</dbReference>
<name>A0A8H6XS53_9AGAR</name>
<sequence>MNASRCSECGTLSSSGPHAEDAFMAAPGTRHHALFTTNEPPEPSEIPFIQSVISKADARIACLDDEISRIQEKLKKLEEERASLSSYRMRNRSILSPLRRMPPEVLGEIFWWTLPSLASQLDRRGFDTTNSPWVLTQISSSWRAISIATSSLWSRVIIDYSETRDPSSAYPLPLAEAQIHRAQVLKIHFYGSETADSRPQIQMFQLLSQHCSRWEELSLGLTSVLIPLLISLRGQFASLQRLWLEWSDLANQAAVQPIDCFESASSLVEFGAFNEYHVVPIALPIHQLTCFQMYLPWKEYGRILRHTFNLVEARLVIASHDSDPWPDTDETIHLLQLRHLYVSDSKILDYLKTPALVGLALDVGENEEADHILQHLDPFAARSACLLRRLSLSGFPDARTATQMLQKLPFITELTITIEDSSARFGINLLMSDLTVSQFPERTVVAPQLRCMFFGCESESFFNYGQYLRMLESRWRAPNCALKAAALLTEVHGPDSATLRGLHALSQQGLDFWVVEGHEARIAMKPWYYAVRWN</sequence>
<evidence type="ECO:0000256" key="1">
    <source>
        <dbReference type="SAM" id="Coils"/>
    </source>
</evidence>
<organism evidence="3 4">
    <name type="scientific">Mycena venus</name>
    <dbReference type="NCBI Taxonomy" id="2733690"/>
    <lineage>
        <taxon>Eukaryota</taxon>
        <taxon>Fungi</taxon>
        <taxon>Dikarya</taxon>
        <taxon>Basidiomycota</taxon>
        <taxon>Agaricomycotina</taxon>
        <taxon>Agaricomycetes</taxon>
        <taxon>Agaricomycetidae</taxon>
        <taxon>Agaricales</taxon>
        <taxon>Marasmiineae</taxon>
        <taxon>Mycenaceae</taxon>
        <taxon>Mycena</taxon>
    </lineage>
</organism>
<feature type="region of interest" description="Disordered" evidence="2">
    <location>
        <begin position="1"/>
        <end position="22"/>
    </location>
</feature>
<comment type="caution">
    <text evidence="3">The sequence shown here is derived from an EMBL/GenBank/DDBJ whole genome shotgun (WGS) entry which is preliminary data.</text>
</comment>
<keyword evidence="4" id="KW-1185">Reference proteome</keyword>
<accession>A0A8H6XS53</accession>
<evidence type="ECO:0000313" key="4">
    <source>
        <dbReference type="Proteomes" id="UP000620124"/>
    </source>
</evidence>
<reference evidence="3" key="1">
    <citation type="submission" date="2020-05" db="EMBL/GenBank/DDBJ databases">
        <title>Mycena genomes resolve the evolution of fungal bioluminescence.</title>
        <authorList>
            <person name="Tsai I.J."/>
        </authorList>
    </citation>
    <scope>NUCLEOTIDE SEQUENCE</scope>
    <source>
        <strain evidence="3">CCC161011</strain>
    </source>
</reference>
<dbReference type="Proteomes" id="UP000620124">
    <property type="component" value="Unassembled WGS sequence"/>
</dbReference>
<protein>
    <submittedName>
        <fullName evidence="3">ABC protein</fullName>
    </submittedName>
</protein>
<dbReference type="OrthoDB" id="3365698at2759"/>
<feature type="compositionally biased region" description="Polar residues" evidence="2">
    <location>
        <begin position="1"/>
        <end position="16"/>
    </location>
</feature>
<dbReference type="AlphaFoldDB" id="A0A8H6XS53"/>
<keyword evidence="1" id="KW-0175">Coiled coil</keyword>
<proteinExistence type="predicted"/>